<evidence type="ECO:0000256" key="1">
    <source>
        <dbReference type="SAM" id="Phobius"/>
    </source>
</evidence>
<feature type="transmembrane region" description="Helical" evidence="1">
    <location>
        <begin position="20"/>
        <end position="38"/>
    </location>
</feature>
<dbReference type="RefSeq" id="WP_235810591.1">
    <property type="nucleotide sequence ID" value="NZ_CAXYJB010000021.1"/>
</dbReference>
<evidence type="ECO:0000313" key="2">
    <source>
        <dbReference type="EMBL" id="KTC69195.1"/>
    </source>
</evidence>
<sequence length="75" mass="8519">MHLFLRNDLKTGTILGLRLFLRMSIIFFGVGLVSCASTQSTVKEMHSESQYVGDFGGNGEHVHELHYKNKKVQEH</sequence>
<dbReference type="Proteomes" id="UP000054695">
    <property type="component" value="Unassembled WGS sequence"/>
</dbReference>
<reference evidence="2 3" key="1">
    <citation type="submission" date="2015-11" db="EMBL/GenBank/DDBJ databases">
        <title>Genomic analysis of 38 Legionella species identifies large and diverse effector repertoires.</title>
        <authorList>
            <person name="Burstein D."/>
            <person name="Amaro F."/>
            <person name="Zusman T."/>
            <person name="Lifshitz Z."/>
            <person name="Cohen O."/>
            <person name="Gilbert J.A."/>
            <person name="Pupko T."/>
            <person name="Shuman H.A."/>
            <person name="Segal G."/>
        </authorList>
    </citation>
    <scope>NUCLEOTIDE SEQUENCE [LARGE SCALE GENOMIC DNA]</scope>
    <source>
        <strain evidence="2 3">WIGA</strain>
    </source>
</reference>
<dbReference type="PATRIC" id="fig|447.4.peg.3566"/>
<evidence type="ECO:0008006" key="4">
    <source>
        <dbReference type="Google" id="ProtNLM"/>
    </source>
</evidence>
<keyword evidence="3" id="KW-1185">Reference proteome</keyword>
<keyword evidence="1" id="KW-0812">Transmembrane</keyword>
<proteinExistence type="predicted"/>
<accession>A0A0W0RDX6</accession>
<dbReference type="AlphaFoldDB" id="A0A0W0RDX6"/>
<name>A0A0W0RDX6_LEGBO</name>
<keyword evidence="1" id="KW-0472">Membrane</keyword>
<dbReference type="PROSITE" id="PS51257">
    <property type="entry name" value="PROKAR_LIPOPROTEIN"/>
    <property type="match status" value="1"/>
</dbReference>
<keyword evidence="1" id="KW-1133">Transmembrane helix</keyword>
<gene>
    <name evidence="2" type="ORF">Lboz_3337</name>
</gene>
<protein>
    <recommendedName>
        <fullName evidence="4">Lipoprotein</fullName>
    </recommendedName>
</protein>
<dbReference type="STRING" id="447.Lboz_3337"/>
<comment type="caution">
    <text evidence="2">The sequence shown here is derived from an EMBL/GenBank/DDBJ whole genome shotgun (WGS) entry which is preliminary data.</text>
</comment>
<dbReference type="EMBL" id="LNXU01000049">
    <property type="protein sequence ID" value="KTC69195.1"/>
    <property type="molecule type" value="Genomic_DNA"/>
</dbReference>
<organism evidence="2 3">
    <name type="scientific">Legionella bozemanae</name>
    <name type="common">Fluoribacter bozemanae</name>
    <dbReference type="NCBI Taxonomy" id="447"/>
    <lineage>
        <taxon>Bacteria</taxon>
        <taxon>Pseudomonadati</taxon>
        <taxon>Pseudomonadota</taxon>
        <taxon>Gammaproteobacteria</taxon>
        <taxon>Legionellales</taxon>
        <taxon>Legionellaceae</taxon>
        <taxon>Legionella</taxon>
    </lineage>
</organism>
<evidence type="ECO:0000313" key="3">
    <source>
        <dbReference type="Proteomes" id="UP000054695"/>
    </source>
</evidence>